<dbReference type="STRING" id="335543.Sfum_3515"/>
<dbReference type="PROSITE" id="PS51257">
    <property type="entry name" value="PROKAR_LIPOPROTEIN"/>
    <property type="match status" value="1"/>
</dbReference>
<dbReference type="RefSeq" id="WP_011700311.1">
    <property type="nucleotide sequence ID" value="NC_008554.1"/>
</dbReference>
<dbReference type="OrthoDB" id="9786799at2"/>
<keyword evidence="12" id="KW-1185">Reference proteome</keyword>
<name>A0LP34_SYNFM</name>
<dbReference type="SUPFAM" id="SSF141523">
    <property type="entry name" value="L,D-transpeptidase catalytic domain-like"/>
    <property type="match status" value="1"/>
</dbReference>
<feature type="active site" description="Nucleophile" evidence="7">
    <location>
        <position position="235"/>
    </location>
</feature>
<reference evidence="11 12" key="1">
    <citation type="submission" date="2006-10" db="EMBL/GenBank/DDBJ databases">
        <title>Complete sequence of Syntrophobacter fumaroxidans MPOB.</title>
        <authorList>
            <consortium name="US DOE Joint Genome Institute"/>
            <person name="Copeland A."/>
            <person name="Lucas S."/>
            <person name="Lapidus A."/>
            <person name="Barry K."/>
            <person name="Detter J.C."/>
            <person name="Glavina del Rio T."/>
            <person name="Hammon N."/>
            <person name="Israni S."/>
            <person name="Pitluck S."/>
            <person name="Goltsman E.G."/>
            <person name="Martinez M."/>
            <person name="Schmutz J."/>
            <person name="Larimer F."/>
            <person name="Land M."/>
            <person name="Hauser L."/>
            <person name="Kyrpides N."/>
            <person name="Kim E."/>
            <person name="Boone D.R."/>
            <person name="Brockman F."/>
            <person name="Culley D."/>
            <person name="Ferry J."/>
            <person name="Gunsalus R."/>
            <person name="McInerney M.J."/>
            <person name="Morrison M."/>
            <person name="Plugge C."/>
            <person name="Rohlin L."/>
            <person name="Scholten J."/>
            <person name="Sieber J."/>
            <person name="Stams A.J.M."/>
            <person name="Worm P."/>
            <person name="Henstra A.M."/>
            <person name="Richardson P."/>
        </authorList>
    </citation>
    <scope>NUCLEOTIDE SEQUENCE [LARGE SCALE GENOMIC DNA]</scope>
    <source>
        <strain evidence="12">DSM 10017 / MPOB</strain>
    </source>
</reference>
<dbReference type="PANTHER" id="PTHR30582">
    <property type="entry name" value="L,D-TRANSPEPTIDASE"/>
    <property type="match status" value="1"/>
</dbReference>
<dbReference type="UniPathway" id="UPA00219"/>
<feature type="chain" id="PRO_5002626905" evidence="9">
    <location>
        <begin position="24"/>
        <end position="291"/>
    </location>
</feature>
<evidence type="ECO:0000313" key="11">
    <source>
        <dbReference type="EMBL" id="ABK19186.1"/>
    </source>
</evidence>
<dbReference type="CDD" id="cd16913">
    <property type="entry name" value="YkuD_like"/>
    <property type="match status" value="1"/>
</dbReference>
<comment type="pathway">
    <text evidence="1 7">Cell wall biogenesis; peptidoglycan biosynthesis.</text>
</comment>
<evidence type="ECO:0000256" key="3">
    <source>
        <dbReference type="ARBA" id="ARBA00022679"/>
    </source>
</evidence>
<dbReference type="InterPro" id="IPR005490">
    <property type="entry name" value="LD_TPept_cat_dom"/>
</dbReference>
<keyword evidence="3" id="KW-0808">Transferase</keyword>
<dbReference type="HOGENOM" id="CLU_956238_0_0_7"/>
<dbReference type="GO" id="GO:0016740">
    <property type="term" value="F:transferase activity"/>
    <property type="evidence" value="ECO:0007669"/>
    <property type="project" value="UniProtKB-KW"/>
</dbReference>
<evidence type="ECO:0000256" key="8">
    <source>
        <dbReference type="SAM" id="MobiDB-lite"/>
    </source>
</evidence>
<dbReference type="Proteomes" id="UP000001784">
    <property type="component" value="Chromosome"/>
</dbReference>
<dbReference type="PROSITE" id="PS52029">
    <property type="entry name" value="LD_TPASE"/>
    <property type="match status" value="1"/>
</dbReference>
<protein>
    <submittedName>
        <fullName evidence="11">ErfK/YbiS/YcfS/YnhG family protein</fullName>
    </submittedName>
</protein>
<sequence length="291" mass="33317">MVKRLIGSLWCFLFAVVFLGGCASTKQVDMSQIDNLEEEAYSRQKPPPPPPKAPPPRRPAKKTVLDKRWTERVITEKEIEKMAEKDPDLTPVACKEILARLNTKARFYIPEDIKNKRKLRVPRDFRAYKNWTPMPLYIREVAGLPKFILIAKDIPFLGWYQQGKLIGDTQICIGKMFGWTKAGVYRVLDKDIDHISQSYTNAFGEPAPMPYALRIYERVWVHMGDVIGGYCSHGCINLPMGPSEEVYEWADKGTMVVIVDSVDDTTRMLQSYFKQIKPVGPNKKKKTTTES</sequence>
<dbReference type="InParanoid" id="A0LP34"/>
<evidence type="ECO:0000256" key="7">
    <source>
        <dbReference type="PROSITE-ProRule" id="PRU01373"/>
    </source>
</evidence>
<comment type="similarity">
    <text evidence="2">Belongs to the YkuD family.</text>
</comment>
<keyword evidence="6 7" id="KW-0961">Cell wall biogenesis/degradation</keyword>
<keyword evidence="9" id="KW-0732">Signal</keyword>
<evidence type="ECO:0000259" key="10">
    <source>
        <dbReference type="PROSITE" id="PS52029"/>
    </source>
</evidence>
<feature type="active site" description="Proton donor/acceptor" evidence="7">
    <location>
        <position position="222"/>
    </location>
</feature>
<dbReference type="KEGG" id="sfu:Sfum_3515"/>
<dbReference type="AlphaFoldDB" id="A0LP34"/>
<dbReference type="PANTHER" id="PTHR30582:SF2">
    <property type="entry name" value="L,D-TRANSPEPTIDASE YCIB-RELATED"/>
    <property type="match status" value="1"/>
</dbReference>
<evidence type="ECO:0000256" key="1">
    <source>
        <dbReference type="ARBA" id="ARBA00004752"/>
    </source>
</evidence>
<feature type="domain" description="L,D-TPase catalytic" evidence="10">
    <location>
        <begin position="146"/>
        <end position="259"/>
    </location>
</feature>
<dbReference type="GO" id="GO:0071972">
    <property type="term" value="F:peptidoglycan L,D-transpeptidase activity"/>
    <property type="evidence" value="ECO:0007669"/>
    <property type="project" value="TreeGrafter"/>
</dbReference>
<dbReference type="GO" id="GO:0071555">
    <property type="term" value="P:cell wall organization"/>
    <property type="evidence" value="ECO:0007669"/>
    <property type="project" value="UniProtKB-UniRule"/>
</dbReference>
<dbReference type="InterPro" id="IPR050979">
    <property type="entry name" value="LD-transpeptidase"/>
</dbReference>
<keyword evidence="4 7" id="KW-0133">Cell shape</keyword>
<dbReference type="Gene3D" id="2.40.440.10">
    <property type="entry name" value="L,D-transpeptidase catalytic domain-like"/>
    <property type="match status" value="1"/>
</dbReference>
<evidence type="ECO:0000256" key="6">
    <source>
        <dbReference type="ARBA" id="ARBA00023316"/>
    </source>
</evidence>
<evidence type="ECO:0000313" key="12">
    <source>
        <dbReference type="Proteomes" id="UP000001784"/>
    </source>
</evidence>
<proteinExistence type="inferred from homology"/>
<dbReference type="eggNOG" id="COG1376">
    <property type="taxonomic scope" value="Bacteria"/>
</dbReference>
<accession>A0LP34</accession>
<feature type="signal peptide" evidence="9">
    <location>
        <begin position="1"/>
        <end position="23"/>
    </location>
</feature>
<evidence type="ECO:0000256" key="9">
    <source>
        <dbReference type="SAM" id="SignalP"/>
    </source>
</evidence>
<gene>
    <name evidence="11" type="ordered locus">Sfum_3515</name>
</gene>
<organism evidence="11 12">
    <name type="scientific">Syntrophobacter fumaroxidans (strain DSM 10017 / MPOB)</name>
    <dbReference type="NCBI Taxonomy" id="335543"/>
    <lineage>
        <taxon>Bacteria</taxon>
        <taxon>Pseudomonadati</taxon>
        <taxon>Thermodesulfobacteriota</taxon>
        <taxon>Syntrophobacteria</taxon>
        <taxon>Syntrophobacterales</taxon>
        <taxon>Syntrophobacteraceae</taxon>
        <taxon>Syntrophobacter</taxon>
    </lineage>
</organism>
<dbReference type="GO" id="GO:0018104">
    <property type="term" value="P:peptidoglycan-protein cross-linking"/>
    <property type="evidence" value="ECO:0007669"/>
    <property type="project" value="TreeGrafter"/>
</dbReference>
<dbReference type="GO" id="GO:0005576">
    <property type="term" value="C:extracellular region"/>
    <property type="evidence" value="ECO:0007669"/>
    <property type="project" value="TreeGrafter"/>
</dbReference>
<dbReference type="GO" id="GO:0008360">
    <property type="term" value="P:regulation of cell shape"/>
    <property type="evidence" value="ECO:0007669"/>
    <property type="project" value="UniProtKB-UniRule"/>
</dbReference>
<keyword evidence="5 7" id="KW-0573">Peptidoglycan synthesis</keyword>
<evidence type="ECO:0000256" key="5">
    <source>
        <dbReference type="ARBA" id="ARBA00022984"/>
    </source>
</evidence>
<dbReference type="InterPro" id="IPR038063">
    <property type="entry name" value="Transpep_catalytic_dom"/>
</dbReference>
<evidence type="ECO:0000256" key="2">
    <source>
        <dbReference type="ARBA" id="ARBA00005992"/>
    </source>
</evidence>
<feature type="region of interest" description="Disordered" evidence="8">
    <location>
        <begin position="38"/>
        <end position="64"/>
    </location>
</feature>
<dbReference type="Pfam" id="PF03734">
    <property type="entry name" value="YkuD"/>
    <property type="match status" value="1"/>
</dbReference>
<dbReference type="EMBL" id="CP000478">
    <property type="protein sequence ID" value="ABK19186.1"/>
    <property type="molecule type" value="Genomic_DNA"/>
</dbReference>
<evidence type="ECO:0000256" key="4">
    <source>
        <dbReference type="ARBA" id="ARBA00022960"/>
    </source>
</evidence>
<feature type="compositionally biased region" description="Pro residues" evidence="8">
    <location>
        <begin position="45"/>
        <end position="57"/>
    </location>
</feature>